<gene>
    <name evidence="1" type="ORF">A3A02_03595</name>
</gene>
<dbReference type="Proteomes" id="UP000177376">
    <property type="component" value="Unassembled WGS sequence"/>
</dbReference>
<proteinExistence type="predicted"/>
<organism evidence="1 2">
    <name type="scientific">Candidatus Buchananbacteria bacterium RIFCSPLOWO2_01_FULL_39_33</name>
    <dbReference type="NCBI Taxonomy" id="1797543"/>
    <lineage>
        <taxon>Bacteria</taxon>
        <taxon>Candidatus Buchananiibacteriota</taxon>
    </lineage>
</organism>
<dbReference type="EMBL" id="MHIM01000030">
    <property type="protein sequence ID" value="OGY51834.1"/>
    <property type="molecule type" value="Genomic_DNA"/>
</dbReference>
<comment type="caution">
    <text evidence="1">The sequence shown here is derived from an EMBL/GenBank/DDBJ whole genome shotgun (WGS) entry which is preliminary data.</text>
</comment>
<protein>
    <submittedName>
        <fullName evidence="1">Uncharacterized protein</fullName>
    </submittedName>
</protein>
<evidence type="ECO:0000313" key="2">
    <source>
        <dbReference type="Proteomes" id="UP000177376"/>
    </source>
</evidence>
<dbReference type="AlphaFoldDB" id="A0A1G1YHU9"/>
<sequence>MLISAYNKINLKGSLFPSPAGVIICLANDQVEKAPSLKLLNRQLPGAPWELIFIPTNLQIFYKFTNFIYQFYL</sequence>
<accession>A0A1G1YHU9</accession>
<evidence type="ECO:0000313" key="1">
    <source>
        <dbReference type="EMBL" id="OGY51834.1"/>
    </source>
</evidence>
<name>A0A1G1YHU9_9BACT</name>
<reference evidence="1 2" key="1">
    <citation type="journal article" date="2016" name="Nat. Commun.">
        <title>Thousands of microbial genomes shed light on interconnected biogeochemical processes in an aquifer system.</title>
        <authorList>
            <person name="Anantharaman K."/>
            <person name="Brown C.T."/>
            <person name="Hug L.A."/>
            <person name="Sharon I."/>
            <person name="Castelle C.J."/>
            <person name="Probst A.J."/>
            <person name="Thomas B.C."/>
            <person name="Singh A."/>
            <person name="Wilkins M.J."/>
            <person name="Karaoz U."/>
            <person name="Brodie E.L."/>
            <person name="Williams K.H."/>
            <person name="Hubbard S.S."/>
            <person name="Banfield J.F."/>
        </authorList>
    </citation>
    <scope>NUCLEOTIDE SEQUENCE [LARGE SCALE GENOMIC DNA]</scope>
</reference>